<proteinExistence type="predicted"/>
<organism evidence="1">
    <name type="scientific">Ananas comosus var. bracteatus</name>
    <name type="common">red pineapple</name>
    <dbReference type="NCBI Taxonomy" id="296719"/>
    <lineage>
        <taxon>Eukaryota</taxon>
        <taxon>Viridiplantae</taxon>
        <taxon>Streptophyta</taxon>
        <taxon>Embryophyta</taxon>
        <taxon>Tracheophyta</taxon>
        <taxon>Spermatophyta</taxon>
        <taxon>Magnoliopsida</taxon>
        <taxon>Liliopsida</taxon>
        <taxon>Poales</taxon>
        <taxon>Bromeliaceae</taxon>
        <taxon>Bromelioideae</taxon>
        <taxon>Ananas</taxon>
    </lineage>
</organism>
<sequence length="133" mass="14033">MVVSLEGVRPSGERALLPARLCPDPLALPPIFGCTRGGLGERKVLLPGMFACKGEREDPNSKRLVKKLIASCLTPTTVSSSPGEDEDELSIVGAGICEDIRNCPVEVVDPERNAISLYVGKGLSLNFAKAGLS</sequence>
<name>A0A6V7QN83_ANACO</name>
<evidence type="ECO:0000313" key="1">
    <source>
        <dbReference type="EMBL" id="CAD1844226.1"/>
    </source>
</evidence>
<dbReference type="EMBL" id="LR862137">
    <property type="protein sequence ID" value="CAD1844226.1"/>
    <property type="molecule type" value="Genomic_DNA"/>
</dbReference>
<reference evidence="1" key="1">
    <citation type="submission" date="2020-07" db="EMBL/GenBank/DDBJ databases">
        <authorList>
            <person name="Lin J."/>
        </authorList>
    </citation>
    <scope>NUCLEOTIDE SEQUENCE</scope>
</reference>
<accession>A0A6V7QN83</accession>
<gene>
    <name evidence="1" type="ORF">CB5_LOCUS27437</name>
</gene>
<dbReference type="AlphaFoldDB" id="A0A6V7QN83"/>
<protein>
    <submittedName>
        <fullName evidence="1">Uncharacterized protein</fullName>
    </submittedName>
</protein>